<name>A0ACC4CV49_POPAL</name>
<dbReference type="Proteomes" id="UP000309997">
    <property type="component" value="Unassembled WGS sequence"/>
</dbReference>
<evidence type="ECO:0000313" key="2">
    <source>
        <dbReference type="Proteomes" id="UP000309997"/>
    </source>
</evidence>
<evidence type="ECO:0000313" key="1">
    <source>
        <dbReference type="EMBL" id="KAL3604703.1"/>
    </source>
</evidence>
<dbReference type="EMBL" id="RCHU02000002">
    <property type="protein sequence ID" value="KAL3604703.1"/>
    <property type="molecule type" value="Genomic_DNA"/>
</dbReference>
<accession>A0ACC4CV49</accession>
<proteinExistence type="predicted"/>
<protein>
    <submittedName>
        <fullName evidence="1">Uncharacterized protein</fullName>
    </submittedName>
</protein>
<keyword evidence="2" id="KW-1185">Reference proteome</keyword>
<sequence length="161" mass="17993">MIQLLFLVLFVEGAVAFLLLVKIGPLRELVIKSLDQVKMGKRPATVKTIAGTMSVILFFSLMNIVKIQNKGAKLGTMSPMDQVKTQTIGGTLMRRDGEFELRMHNLIAYTFVGNHAFSKSTMRNYLHGQPRMDSTPKGMSFGEVPQNFRICTAVPWDDNAK</sequence>
<reference evidence="1 2" key="1">
    <citation type="journal article" date="2024" name="Plant Biotechnol. J.">
        <title>Genome and CRISPR/Cas9 system of a widespread forest tree (Populus alba) in the world.</title>
        <authorList>
            <person name="Liu Y.J."/>
            <person name="Jiang P.F."/>
            <person name="Han X.M."/>
            <person name="Li X.Y."/>
            <person name="Wang H.M."/>
            <person name="Wang Y.J."/>
            <person name="Wang X.X."/>
            <person name="Zeng Q.Y."/>
        </authorList>
    </citation>
    <scope>NUCLEOTIDE SEQUENCE [LARGE SCALE GENOMIC DNA]</scope>
    <source>
        <strain evidence="2">cv. PAL-ZL1</strain>
    </source>
</reference>
<gene>
    <name evidence="1" type="ORF">D5086_005562</name>
</gene>
<comment type="caution">
    <text evidence="1">The sequence shown here is derived from an EMBL/GenBank/DDBJ whole genome shotgun (WGS) entry which is preliminary data.</text>
</comment>
<organism evidence="1 2">
    <name type="scientific">Populus alba</name>
    <name type="common">White poplar</name>
    <dbReference type="NCBI Taxonomy" id="43335"/>
    <lineage>
        <taxon>Eukaryota</taxon>
        <taxon>Viridiplantae</taxon>
        <taxon>Streptophyta</taxon>
        <taxon>Embryophyta</taxon>
        <taxon>Tracheophyta</taxon>
        <taxon>Spermatophyta</taxon>
        <taxon>Magnoliopsida</taxon>
        <taxon>eudicotyledons</taxon>
        <taxon>Gunneridae</taxon>
        <taxon>Pentapetalae</taxon>
        <taxon>rosids</taxon>
        <taxon>fabids</taxon>
        <taxon>Malpighiales</taxon>
        <taxon>Salicaceae</taxon>
        <taxon>Saliceae</taxon>
        <taxon>Populus</taxon>
    </lineage>
</organism>